<evidence type="ECO:0000313" key="2">
    <source>
        <dbReference type="Proteomes" id="UP000053660"/>
    </source>
</evidence>
<proteinExistence type="predicted"/>
<accession>A0A0B1SLY1</accession>
<reference evidence="1 2" key="1">
    <citation type="submission" date="2014-03" db="EMBL/GenBank/DDBJ databases">
        <title>Draft genome of the hookworm Oesophagostomum dentatum.</title>
        <authorList>
            <person name="Mitreva M."/>
        </authorList>
    </citation>
    <scope>NUCLEOTIDE SEQUENCE [LARGE SCALE GENOMIC DNA]</scope>
    <source>
        <strain evidence="1 2">OD-Hann</strain>
    </source>
</reference>
<name>A0A0B1SLY1_OESDE</name>
<dbReference type="EMBL" id="KN566222">
    <property type="protein sequence ID" value="KHJ84901.1"/>
    <property type="molecule type" value="Genomic_DNA"/>
</dbReference>
<evidence type="ECO:0000313" key="1">
    <source>
        <dbReference type="EMBL" id="KHJ84901.1"/>
    </source>
</evidence>
<gene>
    <name evidence="1" type="ORF">OESDEN_15379</name>
</gene>
<sequence>MILPPIEDIKSITLRGAGVEELHYDLTNADRKRELIEILTADHGRIPISVTENCLDDQELAQQEDWTLRQIFDHRVERPSCKVTKLAKELERMKMVRFLKLYR</sequence>
<dbReference type="Proteomes" id="UP000053660">
    <property type="component" value="Unassembled WGS sequence"/>
</dbReference>
<dbReference type="AlphaFoldDB" id="A0A0B1SLY1"/>
<protein>
    <submittedName>
        <fullName evidence="1">Uncharacterized protein</fullName>
    </submittedName>
</protein>
<keyword evidence="2" id="KW-1185">Reference proteome</keyword>
<organism evidence="1 2">
    <name type="scientific">Oesophagostomum dentatum</name>
    <name type="common">Nodular worm</name>
    <dbReference type="NCBI Taxonomy" id="61180"/>
    <lineage>
        <taxon>Eukaryota</taxon>
        <taxon>Metazoa</taxon>
        <taxon>Ecdysozoa</taxon>
        <taxon>Nematoda</taxon>
        <taxon>Chromadorea</taxon>
        <taxon>Rhabditida</taxon>
        <taxon>Rhabditina</taxon>
        <taxon>Rhabditomorpha</taxon>
        <taxon>Strongyloidea</taxon>
        <taxon>Strongylidae</taxon>
        <taxon>Oesophagostomum</taxon>
    </lineage>
</organism>
<dbReference type="OrthoDB" id="26401at2759"/>